<dbReference type="Proteomes" id="UP001172457">
    <property type="component" value="Chromosome 3"/>
</dbReference>
<dbReference type="AlphaFoldDB" id="A0AA38WP32"/>
<gene>
    <name evidence="1" type="ORF">OSB04_011403</name>
</gene>
<comment type="caution">
    <text evidence="1">The sequence shown here is derived from an EMBL/GenBank/DDBJ whole genome shotgun (WGS) entry which is preliminary data.</text>
</comment>
<name>A0AA38WP32_9ASTR</name>
<accession>A0AA38WP32</accession>
<protein>
    <submittedName>
        <fullName evidence="1">Uncharacterized protein</fullName>
    </submittedName>
</protein>
<dbReference type="PANTHER" id="PTHR33116">
    <property type="entry name" value="REVERSE TRANSCRIPTASE ZINC-BINDING DOMAIN-CONTAINING PROTEIN-RELATED-RELATED"/>
    <property type="match status" value="1"/>
</dbReference>
<sequence>MGGNSTRENLGSRGVILDSSLCPMCLEVPKTVEHVFARCKEIDGIWCLIARWWDVVAPYSYLFEVGSEIRAGDMGCRRCNQIVEDKGLRRRKKSQMFLDGKNQRSPPPLLTLPSLPRRHHPIAANNSNSSEGTVMFTSSNDFLHFADDAIFLGQWNDNNLRKLLRILTYFHLASGLKINWSKSTLSGIGTTKVEILRMAGVIGCKVGNIPFRYPGLLIGANMHKKESWRLVLEKFDQKLLDWKAKTLSMGGRLCLCKAVLGAIGVYLFSIYKAPNGIIKELEKKRRQFFWGSTNNHSKMAWVAWEVVLNSTENGGLGLGSLHSTNIALLTKWWWRFKNEKEALWRRVIVALYGETAKLGCDSTSFTRKSTWSYIARINSNLEVHNLHLQDLFQRHLRNGSDIKFWQENWCRRGTLAESVGFFCDPRIKLIRRTPIMRKRFWIKTRKPRSFVLIYLNI</sequence>
<evidence type="ECO:0000313" key="1">
    <source>
        <dbReference type="EMBL" id="KAJ9556789.1"/>
    </source>
</evidence>
<evidence type="ECO:0000313" key="2">
    <source>
        <dbReference type="Proteomes" id="UP001172457"/>
    </source>
</evidence>
<proteinExistence type="predicted"/>
<dbReference type="EMBL" id="JARYMX010000003">
    <property type="protein sequence ID" value="KAJ9556789.1"/>
    <property type="molecule type" value="Genomic_DNA"/>
</dbReference>
<dbReference type="PANTHER" id="PTHR33116:SF77">
    <property type="entry name" value="RNA-DIRECTED DNA POLYMERASE"/>
    <property type="match status" value="1"/>
</dbReference>
<reference evidence="1" key="1">
    <citation type="submission" date="2023-03" db="EMBL/GenBank/DDBJ databases">
        <title>Chromosome-scale reference genome and RAD-based genetic map of yellow starthistle (Centaurea solstitialis) reveal putative structural variation and QTLs associated with invader traits.</title>
        <authorList>
            <person name="Reatini B."/>
            <person name="Cang F.A."/>
            <person name="Jiang Q."/>
            <person name="Mckibben M.T.W."/>
            <person name="Barker M.S."/>
            <person name="Rieseberg L.H."/>
            <person name="Dlugosch K.M."/>
        </authorList>
    </citation>
    <scope>NUCLEOTIDE SEQUENCE</scope>
    <source>
        <strain evidence="1">CAN-66</strain>
        <tissue evidence="1">Leaf</tissue>
    </source>
</reference>
<organism evidence="1 2">
    <name type="scientific">Centaurea solstitialis</name>
    <name type="common">yellow star-thistle</name>
    <dbReference type="NCBI Taxonomy" id="347529"/>
    <lineage>
        <taxon>Eukaryota</taxon>
        <taxon>Viridiplantae</taxon>
        <taxon>Streptophyta</taxon>
        <taxon>Embryophyta</taxon>
        <taxon>Tracheophyta</taxon>
        <taxon>Spermatophyta</taxon>
        <taxon>Magnoliopsida</taxon>
        <taxon>eudicotyledons</taxon>
        <taxon>Gunneridae</taxon>
        <taxon>Pentapetalae</taxon>
        <taxon>asterids</taxon>
        <taxon>campanulids</taxon>
        <taxon>Asterales</taxon>
        <taxon>Asteraceae</taxon>
        <taxon>Carduoideae</taxon>
        <taxon>Cardueae</taxon>
        <taxon>Centaureinae</taxon>
        <taxon>Centaurea</taxon>
    </lineage>
</organism>
<keyword evidence="2" id="KW-1185">Reference proteome</keyword>